<keyword evidence="2" id="KW-0805">Transcription regulation</keyword>
<evidence type="ECO:0000256" key="6">
    <source>
        <dbReference type="SAM" id="Coils"/>
    </source>
</evidence>
<evidence type="ECO:0000259" key="8">
    <source>
        <dbReference type="PROSITE" id="PS50217"/>
    </source>
</evidence>
<evidence type="ECO:0000256" key="3">
    <source>
        <dbReference type="ARBA" id="ARBA00023125"/>
    </source>
</evidence>
<dbReference type="PANTHER" id="PTHR13690:SF124">
    <property type="entry name" value="TRANSCRIPTION FACTOR RF2A"/>
    <property type="match status" value="1"/>
</dbReference>
<protein>
    <recommendedName>
        <fullName evidence="8">BZIP domain-containing protein</fullName>
    </recommendedName>
</protein>
<keyword evidence="4" id="KW-0804">Transcription</keyword>
<feature type="region of interest" description="Disordered" evidence="7">
    <location>
        <begin position="169"/>
        <end position="198"/>
    </location>
</feature>
<comment type="caution">
    <text evidence="9">The sequence shown here is derived from an EMBL/GenBank/DDBJ whole genome shotgun (WGS) entry which is preliminary data.</text>
</comment>
<dbReference type="GO" id="GO:0003700">
    <property type="term" value="F:DNA-binding transcription factor activity"/>
    <property type="evidence" value="ECO:0007669"/>
    <property type="project" value="InterPro"/>
</dbReference>
<feature type="compositionally biased region" description="Basic and acidic residues" evidence="7">
    <location>
        <begin position="169"/>
        <end position="182"/>
    </location>
</feature>
<dbReference type="Proteomes" id="UP000825935">
    <property type="component" value="Chromosome 33"/>
</dbReference>
<comment type="subcellular location">
    <subcellularLocation>
        <location evidence="1">Nucleus</location>
    </subcellularLocation>
</comment>
<dbReference type="PANTHER" id="PTHR13690">
    <property type="entry name" value="TRANSCRIPTION FACTOR POSF21-RELATED"/>
    <property type="match status" value="1"/>
</dbReference>
<dbReference type="AlphaFoldDB" id="A0A8T2QQL7"/>
<evidence type="ECO:0000256" key="2">
    <source>
        <dbReference type="ARBA" id="ARBA00023015"/>
    </source>
</evidence>
<dbReference type="Pfam" id="PF00170">
    <property type="entry name" value="bZIP_1"/>
    <property type="match status" value="1"/>
</dbReference>
<dbReference type="OrthoDB" id="1435597at2759"/>
<feature type="domain" description="BZIP" evidence="8">
    <location>
        <begin position="233"/>
        <end position="296"/>
    </location>
</feature>
<evidence type="ECO:0000256" key="5">
    <source>
        <dbReference type="ARBA" id="ARBA00023242"/>
    </source>
</evidence>
<keyword evidence="6" id="KW-0175">Coiled coil</keyword>
<organism evidence="9 10">
    <name type="scientific">Ceratopteris richardii</name>
    <name type="common">Triangle waterfern</name>
    <dbReference type="NCBI Taxonomy" id="49495"/>
    <lineage>
        <taxon>Eukaryota</taxon>
        <taxon>Viridiplantae</taxon>
        <taxon>Streptophyta</taxon>
        <taxon>Embryophyta</taxon>
        <taxon>Tracheophyta</taxon>
        <taxon>Polypodiopsida</taxon>
        <taxon>Polypodiidae</taxon>
        <taxon>Polypodiales</taxon>
        <taxon>Pteridineae</taxon>
        <taxon>Pteridaceae</taxon>
        <taxon>Parkerioideae</taxon>
        <taxon>Ceratopteris</taxon>
    </lineage>
</organism>
<evidence type="ECO:0000256" key="4">
    <source>
        <dbReference type="ARBA" id="ARBA00023163"/>
    </source>
</evidence>
<dbReference type="SMART" id="SM00338">
    <property type="entry name" value="BRLZ"/>
    <property type="match status" value="1"/>
</dbReference>
<keyword evidence="10" id="KW-1185">Reference proteome</keyword>
<dbReference type="GO" id="GO:0003677">
    <property type="term" value="F:DNA binding"/>
    <property type="evidence" value="ECO:0007669"/>
    <property type="project" value="UniProtKB-KW"/>
</dbReference>
<dbReference type="SUPFAM" id="SSF57959">
    <property type="entry name" value="Leucine zipper domain"/>
    <property type="match status" value="1"/>
</dbReference>
<evidence type="ECO:0000313" key="9">
    <source>
        <dbReference type="EMBL" id="KAH7286249.1"/>
    </source>
</evidence>
<evidence type="ECO:0000256" key="7">
    <source>
        <dbReference type="SAM" id="MobiDB-lite"/>
    </source>
</evidence>
<name>A0A8T2QQL7_CERRI</name>
<dbReference type="InterPro" id="IPR004827">
    <property type="entry name" value="bZIP"/>
</dbReference>
<accession>A0A8T2QQL7</accession>
<dbReference type="CDD" id="cd14703">
    <property type="entry name" value="bZIP_plant_RF2"/>
    <property type="match status" value="1"/>
</dbReference>
<evidence type="ECO:0000313" key="10">
    <source>
        <dbReference type="Proteomes" id="UP000825935"/>
    </source>
</evidence>
<gene>
    <name evidence="9" type="ORF">KP509_33G065900</name>
</gene>
<dbReference type="InterPro" id="IPR044759">
    <property type="entry name" value="bZIP_RF2"/>
</dbReference>
<dbReference type="PROSITE" id="PS50217">
    <property type="entry name" value="BZIP"/>
    <property type="match status" value="1"/>
</dbReference>
<dbReference type="EMBL" id="CM035438">
    <property type="protein sequence ID" value="KAH7286249.1"/>
    <property type="molecule type" value="Genomic_DNA"/>
</dbReference>
<proteinExistence type="predicted"/>
<keyword evidence="3" id="KW-0238">DNA-binding</keyword>
<dbReference type="GO" id="GO:0005634">
    <property type="term" value="C:nucleus"/>
    <property type="evidence" value="ECO:0007669"/>
    <property type="project" value="UniProtKB-SubCell"/>
</dbReference>
<sequence length="349" mass="38362">MEGSTKDSFETLLHYLESDLTASYAASPIHLDEDLASYHPSFLSVSQDGPERRPSQPAACVITGETTTKPYNFTSTGSTVSGSFAQRGKHRRALSETTYKLPDMFMSDNVVLKDAELPVPDLTSELHLSAYLNDRNSNSGEGLLALCADSGADITESCLTNDVLSEHDPLNHTHESKGESCRPSHQGPSTHHHSLSTDGPMNGLEDFLMGNLDFFESKKGADIDNLSELSVLDPRRAKRILSNRLSAARSKERKVKYIAELEQKVQKLQTEATSLSAQLSALQRDSNGLSIQNNELKLRLQAMEQQAHLRDALNETLGEEVRWLKAAAAAVQMGNDNGYNVRMDAHYAT</sequence>
<evidence type="ECO:0000256" key="1">
    <source>
        <dbReference type="ARBA" id="ARBA00004123"/>
    </source>
</evidence>
<dbReference type="Gene3D" id="1.20.5.170">
    <property type="match status" value="1"/>
</dbReference>
<reference evidence="9" key="1">
    <citation type="submission" date="2021-08" db="EMBL/GenBank/DDBJ databases">
        <title>WGS assembly of Ceratopteris richardii.</title>
        <authorList>
            <person name="Marchant D.B."/>
            <person name="Chen G."/>
            <person name="Jenkins J."/>
            <person name="Shu S."/>
            <person name="Leebens-Mack J."/>
            <person name="Grimwood J."/>
            <person name="Schmutz J."/>
            <person name="Soltis P."/>
            <person name="Soltis D."/>
            <person name="Chen Z.-H."/>
        </authorList>
    </citation>
    <scope>NUCLEOTIDE SEQUENCE</scope>
    <source>
        <strain evidence="9">Whitten #5841</strain>
        <tissue evidence="9">Leaf</tissue>
    </source>
</reference>
<feature type="coiled-coil region" evidence="6">
    <location>
        <begin position="251"/>
        <end position="306"/>
    </location>
</feature>
<dbReference type="InterPro" id="IPR046347">
    <property type="entry name" value="bZIP_sf"/>
</dbReference>
<keyword evidence="5" id="KW-0539">Nucleus</keyword>